<dbReference type="PANTHER" id="PTHR43384">
    <property type="entry name" value="SEPTUM SITE-DETERMINING PROTEIN MIND HOMOLOG, CHLOROPLASTIC-RELATED"/>
    <property type="match status" value="1"/>
</dbReference>
<proteinExistence type="predicted"/>
<dbReference type="Gene3D" id="3.40.50.2300">
    <property type="match status" value="1"/>
</dbReference>
<comment type="caution">
    <text evidence="6">The sequence shown here is derived from an EMBL/GenBank/DDBJ whole genome shotgun (WGS) entry which is preliminary data.</text>
</comment>
<dbReference type="SUPFAM" id="SSF52540">
    <property type="entry name" value="P-loop containing nucleoside triphosphate hydrolases"/>
    <property type="match status" value="1"/>
</dbReference>
<dbReference type="GO" id="GO:0005829">
    <property type="term" value="C:cytosol"/>
    <property type="evidence" value="ECO:0007669"/>
    <property type="project" value="TreeGrafter"/>
</dbReference>
<evidence type="ECO:0000313" key="6">
    <source>
        <dbReference type="EMBL" id="GLY85317.1"/>
    </source>
</evidence>
<dbReference type="InterPro" id="IPR050625">
    <property type="entry name" value="ParA/MinD_ATPase"/>
</dbReference>
<dbReference type="Gene3D" id="3.40.50.300">
    <property type="entry name" value="P-loop containing nucleotide triphosphate hydrolases"/>
    <property type="match status" value="1"/>
</dbReference>
<dbReference type="GO" id="GO:0016887">
    <property type="term" value="F:ATP hydrolysis activity"/>
    <property type="evidence" value="ECO:0007669"/>
    <property type="project" value="TreeGrafter"/>
</dbReference>
<dbReference type="InterPro" id="IPR027417">
    <property type="entry name" value="P-loop_NTPase"/>
</dbReference>
<dbReference type="GO" id="GO:0005524">
    <property type="term" value="F:ATP binding"/>
    <property type="evidence" value="ECO:0007669"/>
    <property type="project" value="UniProtKB-KW"/>
</dbReference>
<reference evidence="6" key="1">
    <citation type="submission" date="2023-03" db="EMBL/GenBank/DDBJ databases">
        <title>Actinoallomurus iriomotensis NBRC 103684.</title>
        <authorList>
            <person name="Ichikawa N."/>
            <person name="Sato H."/>
            <person name="Tonouchi N."/>
        </authorList>
    </citation>
    <scope>NUCLEOTIDE SEQUENCE</scope>
    <source>
        <strain evidence="6">NBRC 103684</strain>
    </source>
</reference>
<evidence type="ECO:0000256" key="3">
    <source>
        <dbReference type="PROSITE-ProRule" id="PRU00169"/>
    </source>
</evidence>
<dbReference type="InterPro" id="IPR001789">
    <property type="entry name" value="Sig_transdc_resp-reg_receiver"/>
</dbReference>
<keyword evidence="1" id="KW-0547">Nucleotide-binding</keyword>
<dbReference type="SUPFAM" id="SSF52172">
    <property type="entry name" value="CheY-like"/>
    <property type="match status" value="1"/>
</dbReference>
<protein>
    <submittedName>
        <fullName evidence="6">Septum formation initiator</fullName>
    </submittedName>
</protein>
<keyword evidence="7" id="KW-1185">Reference proteome</keyword>
<accession>A0A9W6S3Y6</accession>
<gene>
    <name evidence="6" type="ORF">Airi02_032460</name>
</gene>
<organism evidence="6 7">
    <name type="scientific">Actinoallomurus iriomotensis</name>
    <dbReference type="NCBI Taxonomy" id="478107"/>
    <lineage>
        <taxon>Bacteria</taxon>
        <taxon>Bacillati</taxon>
        <taxon>Actinomycetota</taxon>
        <taxon>Actinomycetes</taxon>
        <taxon>Streptosporangiales</taxon>
        <taxon>Thermomonosporaceae</taxon>
        <taxon>Actinoallomurus</taxon>
    </lineage>
</organism>
<evidence type="ECO:0000313" key="7">
    <source>
        <dbReference type="Proteomes" id="UP001165074"/>
    </source>
</evidence>
<dbReference type="AlphaFoldDB" id="A0A9W6S3Y6"/>
<dbReference type="Proteomes" id="UP001165074">
    <property type="component" value="Unassembled WGS sequence"/>
</dbReference>
<name>A0A9W6S3Y6_9ACTN</name>
<dbReference type="PANTHER" id="PTHR43384:SF6">
    <property type="entry name" value="SEPTUM SITE-DETERMINING PROTEIN MIND HOMOLOG, CHLOROPLASTIC"/>
    <property type="match status" value="1"/>
</dbReference>
<dbReference type="GO" id="GO:0000160">
    <property type="term" value="P:phosphorelay signal transduction system"/>
    <property type="evidence" value="ECO:0007669"/>
    <property type="project" value="InterPro"/>
</dbReference>
<dbReference type="InterPro" id="IPR025669">
    <property type="entry name" value="AAA_dom"/>
</dbReference>
<evidence type="ECO:0000259" key="5">
    <source>
        <dbReference type="PROSITE" id="PS50110"/>
    </source>
</evidence>
<evidence type="ECO:0000256" key="1">
    <source>
        <dbReference type="ARBA" id="ARBA00022741"/>
    </source>
</evidence>
<feature type="region of interest" description="Disordered" evidence="4">
    <location>
        <begin position="387"/>
        <end position="408"/>
    </location>
</feature>
<keyword evidence="2" id="KW-0067">ATP-binding</keyword>
<dbReference type="GO" id="GO:0051782">
    <property type="term" value="P:negative regulation of cell division"/>
    <property type="evidence" value="ECO:0007669"/>
    <property type="project" value="TreeGrafter"/>
</dbReference>
<evidence type="ECO:0000256" key="4">
    <source>
        <dbReference type="SAM" id="MobiDB-lite"/>
    </source>
</evidence>
<dbReference type="GO" id="GO:0009898">
    <property type="term" value="C:cytoplasmic side of plasma membrane"/>
    <property type="evidence" value="ECO:0007669"/>
    <property type="project" value="TreeGrafter"/>
</dbReference>
<feature type="modified residue" description="4-aspartylphosphate" evidence="3">
    <location>
        <position position="57"/>
    </location>
</feature>
<sequence length="408" mass="43253">MIRVHVVLTTTDEALAAWLRAWGDEPSDIALVAVEPDSSGLLAAVGDGSGIDVVLIDEGIGSLPSHELARRIVARHPHLAVVLIADDVDTGVLGRAIEAGARGVLGRHSGSEEFRARITGAAEWSRDIRRRLGIARDEPSPARQGTLVTVAAGKGGTGATTLCVLTALTLGGQSSVCLVDLDLQTGDIPSYLDLTHRRSIVDLVEVADDITPTLLADAVYVHPDGPHVLLAPAEGEYGEDVTADVVRRVLEALRARYDIVIADCGASMTEANVTAVEMADRVVVTATPDLPGLRGAKRLARLWSRLQVRKDDDLAVVLVRHSRRSEIQPEFAAKILGLPLLGTRIPAAFWALEPAVNNGTGLRVDDPSLGRAVRNLVTELGLVATDDAGPATAERGSRRGRRPGRDGR</sequence>
<dbReference type="RefSeq" id="WP_285572157.1">
    <property type="nucleotide sequence ID" value="NZ_BSTK01000004.1"/>
</dbReference>
<dbReference type="PROSITE" id="PS50110">
    <property type="entry name" value="RESPONSE_REGULATORY"/>
    <property type="match status" value="1"/>
</dbReference>
<feature type="domain" description="Response regulatory" evidence="5">
    <location>
        <begin position="5"/>
        <end position="122"/>
    </location>
</feature>
<dbReference type="InterPro" id="IPR011006">
    <property type="entry name" value="CheY-like_superfamily"/>
</dbReference>
<dbReference type="Pfam" id="PF13614">
    <property type="entry name" value="AAA_31"/>
    <property type="match status" value="1"/>
</dbReference>
<keyword evidence="3" id="KW-0597">Phosphoprotein</keyword>
<evidence type="ECO:0000256" key="2">
    <source>
        <dbReference type="ARBA" id="ARBA00022840"/>
    </source>
</evidence>
<dbReference type="EMBL" id="BSTK01000004">
    <property type="protein sequence ID" value="GLY85317.1"/>
    <property type="molecule type" value="Genomic_DNA"/>
</dbReference>